<accession>A0A8X7BK78</accession>
<dbReference type="EMBL" id="BMAU01021422">
    <property type="protein sequence ID" value="GFY34260.1"/>
    <property type="molecule type" value="Genomic_DNA"/>
</dbReference>
<evidence type="ECO:0008006" key="4">
    <source>
        <dbReference type="Google" id="ProtNLM"/>
    </source>
</evidence>
<keyword evidence="1" id="KW-0732">Signal</keyword>
<sequence length="82" mass="8753">MVMIKFSSILVTSCDILTLLEALAPIKVSPKCINPSIEFGVYALALTREALCTVRPWAVAQPTPPTPFAASVLAFSLAVHPI</sequence>
<evidence type="ECO:0000313" key="2">
    <source>
        <dbReference type="EMBL" id="GFY34260.1"/>
    </source>
</evidence>
<comment type="caution">
    <text evidence="2">The sequence shown here is derived from an EMBL/GenBank/DDBJ whole genome shotgun (WGS) entry which is preliminary data.</text>
</comment>
<protein>
    <recommendedName>
        <fullName evidence="4">Secreted protein</fullName>
    </recommendedName>
</protein>
<feature type="chain" id="PRO_5036451706" description="Secreted protein" evidence="1">
    <location>
        <begin position="23"/>
        <end position="82"/>
    </location>
</feature>
<gene>
    <name evidence="2" type="ORF">TNCV_2505631</name>
</gene>
<dbReference type="Proteomes" id="UP000887159">
    <property type="component" value="Unassembled WGS sequence"/>
</dbReference>
<dbReference type="AlphaFoldDB" id="A0A8X7BK78"/>
<proteinExistence type="predicted"/>
<keyword evidence="3" id="KW-1185">Reference proteome</keyword>
<evidence type="ECO:0000256" key="1">
    <source>
        <dbReference type="SAM" id="SignalP"/>
    </source>
</evidence>
<reference evidence="2" key="1">
    <citation type="submission" date="2020-08" db="EMBL/GenBank/DDBJ databases">
        <title>Multicomponent nature underlies the extraordinary mechanical properties of spider dragline silk.</title>
        <authorList>
            <person name="Kono N."/>
            <person name="Nakamura H."/>
            <person name="Mori M."/>
            <person name="Yoshida Y."/>
            <person name="Ohtoshi R."/>
            <person name="Malay A.D."/>
            <person name="Moran D.A.P."/>
            <person name="Tomita M."/>
            <person name="Numata K."/>
            <person name="Arakawa K."/>
        </authorList>
    </citation>
    <scope>NUCLEOTIDE SEQUENCE</scope>
</reference>
<name>A0A8X7BK78_TRICX</name>
<organism evidence="2 3">
    <name type="scientific">Trichonephila clavipes</name>
    <name type="common">Golden silk orbweaver</name>
    <name type="synonym">Nephila clavipes</name>
    <dbReference type="NCBI Taxonomy" id="2585209"/>
    <lineage>
        <taxon>Eukaryota</taxon>
        <taxon>Metazoa</taxon>
        <taxon>Ecdysozoa</taxon>
        <taxon>Arthropoda</taxon>
        <taxon>Chelicerata</taxon>
        <taxon>Arachnida</taxon>
        <taxon>Araneae</taxon>
        <taxon>Araneomorphae</taxon>
        <taxon>Entelegynae</taxon>
        <taxon>Araneoidea</taxon>
        <taxon>Nephilidae</taxon>
        <taxon>Trichonephila</taxon>
    </lineage>
</organism>
<evidence type="ECO:0000313" key="3">
    <source>
        <dbReference type="Proteomes" id="UP000887159"/>
    </source>
</evidence>
<feature type="signal peptide" evidence="1">
    <location>
        <begin position="1"/>
        <end position="22"/>
    </location>
</feature>